<name>G2DCS9_9GAMM</name>
<evidence type="ECO:0000313" key="2">
    <source>
        <dbReference type="Proteomes" id="UP000004491"/>
    </source>
</evidence>
<protein>
    <submittedName>
        <fullName evidence="1">Uncharacterized protein</fullName>
    </submittedName>
</protein>
<keyword evidence="2" id="KW-1185">Reference proteome</keyword>
<gene>
    <name evidence="1" type="ORF">Rifp1Sym_be00230</name>
</gene>
<proteinExistence type="predicted"/>
<dbReference type="EMBL" id="AFOC01000032">
    <property type="protein sequence ID" value="EGV51586.1"/>
    <property type="molecule type" value="Genomic_DNA"/>
</dbReference>
<organism evidence="1 2">
    <name type="scientific">endosymbiont of Riftia pachyptila</name>
    <name type="common">vent Ph05</name>
    <dbReference type="NCBI Taxonomy" id="1048808"/>
    <lineage>
        <taxon>Bacteria</taxon>
        <taxon>Pseudomonadati</taxon>
        <taxon>Pseudomonadota</taxon>
        <taxon>Gammaproteobacteria</taxon>
        <taxon>sulfur-oxidizing symbionts</taxon>
    </lineage>
</organism>
<dbReference type="AlphaFoldDB" id="G2DCS9"/>
<accession>G2DCS9</accession>
<reference evidence="1" key="1">
    <citation type="journal article" date="2011" name="ISME J.">
        <title>The endosymbionts of the deep-sea tubeworms Riftia pachyptila and Tevnia jerichonana share an identical physiology as revealed by proteogenomic analyses.</title>
        <authorList>
            <person name="Gardebrecht A."/>
            <person name="Markert S."/>
            <person name="Felbeck H."/>
            <person name="Thuermer A."/>
            <person name="Albrecht D."/>
            <person name="Wollherr A."/>
            <person name="Kabisch J."/>
            <person name="Lehmann R."/>
            <person name="Daniel R."/>
            <person name="Liesegang H."/>
            <person name="Hecker M."/>
            <person name="Sievert S.M."/>
            <person name="Schweder T."/>
        </authorList>
    </citation>
    <scope>NUCLEOTIDE SEQUENCE [LARGE SCALE GENOMIC DNA]</scope>
</reference>
<dbReference type="Proteomes" id="UP000004491">
    <property type="component" value="Unassembled WGS sequence"/>
</dbReference>
<sequence>MALVSLGTLTYIKSVLKKLRGREGLRSQILKMPMVEAAGKLSYPDAIKIEMFSHAYTGLTPWHDQVFFYLCMESPTLWQPVFGFEYADNGALEQAMKQSYLAKIEQRRRGIG</sequence>
<evidence type="ECO:0000313" key="1">
    <source>
        <dbReference type="EMBL" id="EGV51586.1"/>
    </source>
</evidence>
<comment type="caution">
    <text evidence="1">The sequence shown here is derived from an EMBL/GenBank/DDBJ whole genome shotgun (WGS) entry which is preliminary data.</text>
</comment>